<dbReference type="Gene3D" id="1.25.10.10">
    <property type="entry name" value="Leucine-rich Repeat Variant"/>
    <property type="match status" value="1"/>
</dbReference>
<dbReference type="InterPro" id="IPR011989">
    <property type="entry name" value="ARM-like"/>
</dbReference>
<dbReference type="EMBL" id="JABBWD010000216">
    <property type="protein sequence ID" value="KAG1762740.1"/>
    <property type="molecule type" value="Genomic_DNA"/>
</dbReference>
<dbReference type="GO" id="GO:0005634">
    <property type="term" value="C:nucleus"/>
    <property type="evidence" value="ECO:0007669"/>
    <property type="project" value="TreeGrafter"/>
</dbReference>
<sequence length="101" mass="11229">MTAAESIAKIAEVLSTPQIEEFYIPLLKRLSQGKWFTSRTSSAALYPPVYSKVLWSIQEDLQKGFATLGADDTPMVRHAAAKWLGVRDIYPVSVPIETLAF</sequence>
<keyword evidence="1" id="KW-0677">Repeat</keyword>
<reference evidence="2" key="1">
    <citation type="journal article" date="2020" name="New Phytol.">
        <title>Comparative genomics reveals dynamic genome evolution in host specialist ectomycorrhizal fungi.</title>
        <authorList>
            <person name="Lofgren L.A."/>
            <person name="Nguyen N.H."/>
            <person name="Vilgalys R."/>
            <person name="Ruytinx J."/>
            <person name="Liao H.L."/>
            <person name="Branco S."/>
            <person name="Kuo A."/>
            <person name="LaButti K."/>
            <person name="Lipzen A."/>
            <person name="Andreopoulos W."/>
            <person name="Pangilinan J."/>
            <person name="Riley R."/>
            <person name="Hundley H."/>
            <person name="Na H."/>
            <person name="Barry K."/>
            <person name="Grigoriev I.V."/>
            <person name="Stajich J.E."/>
            <person name="Kennedy P.G."/>
        </authorList>
    </citation>
    <scope>NUCLEOTIDE SEQUENCE</scope>
    <source>
        <strain evidence="2">DOB743</strain>
    </source>
</reference>
<dbReference type="GO" id="GO:0005829">
    <property type="term" value="C:cytosol"/>
    <property type="evidence" value="ECO:0007669"/>
    <property type="project" value="TreeGrafter"/>
</dbReference>
<keyword evidence="3" id="KW-1185">Reference proteome</keyword>
<dbReference type="SUPFAM" id="SSF48371">
    <property type="entry name" value="ARM repeat"/>
    <property type="match status" value="1"/>
</dbReference>
<evidence type="ECO:0000256" key="1">
    <source>
        <dbReference type="ARBA" id="ARBA00022737"/>
    </source>
</evidence>
<protein>
    <submittedName>
        <fullName evidence="2">Uncharacterized protein</fullName>
    </submittedName>
</protein>
<comment type="caution">
    <text evidence="2">The sequence shown here is derived from an EMBL/GenBank/DDBJ whole genome shotgun (WGS) entry which is preliminary data.</text>
</comment>
<name>A0A9P7CVJ1_9AGAM</name>
<dbReference type="AlphaFoldDB" id="A0A9P7CVJ1"/>
<dbReference type="InterPro" id="IPR051023">
    <property type="entry name" value="PP2A_Regulatory_Subunit_A"/>
</dbReference>
<organism evidence="2 3">
    <name type="scientific">Suillus placidus</name>
    <dbReference type="NCBI Taxonomy" id="48579"/>
    <lineage>
        <taxon>Eukaryota</taxon>
        <taxon>Fungi</taxon>
        <taxon>Dikarya</taxon>
        <taxon>Basidiomycota</taxon>
        <taxon>Agaricomycotina</taxon>
        <taxon>Agaricomycetes</taxon>
        <taxon>Agaricomycetidae</taxon>
        <taxon>Boletales</taxon>
        <taxon>Suillineae</taxon>
        <taxon>Suillaceae</taxon>
        <taxon>Suillus</taxon>
    </lineage>
</organism>
<dbReference type="PANTHER" id="PTHR10648">
    <property type="entry name" value="SERINE/THREONINE-PROTEIN PHOSPHATASE PP2A 65 KDA REGULATORY SUBUNIT"/>
    <property type="match status" value="1"/>
</dbReference>
<dbReference type="OrthoDB" id="2670130at2759"/>
<dbReference type="InterPro" id="IPR016024">
    <property type="entry name" value="ARM-type_fold"/>
</dbReference>
<dbReference type="GO" id="GO:0019888">
    <property type="term" value="F:protein phosphatase regulator activity"/>
    <property type="evidence" value="ECO:0007669"/>
    <property type="project" value="TreeGrafter"/>
</dbReference>
<accession>A0A9P7CVJ1</accession>
<dbReference type="GO" id="GO:0000159">
    <property type="term" value="C:protein phosphatase type 2A complex"/>
    <property type="evidence" value="ECO:0007669"/>
    <property type="project" value="TreeGrafter"/>
</dbReference>
<proteinExistence type="predicted"/>
<dbReference type="PANTHER" id="PTHR10648:SF4">
    <property type="entry name" value="PROTEIN PHOSPHATASE 2 (FORMERLY 2A), REGULATORY SUBUNIT A, BETA ISOFORM-RELATED"/>
    <property type="match status" value="1"/>
</dbReference>
<evidence type="ECO:0000313" key="2">
    <source>
        <dbReference type="EMBL" id="KAG1762740.1"/>
    </source>
</evidence>
<dbReference type="Proteomes" id="UP000714275">
    <property type="component" value="Unassembled WGS sequence"/>
</dbReference>
<evidence type="ECO:0000313" key="3">
    <source>
        <dbReference type="Proteomes" id="UP000714275"/>
    </source>
</evidence>
<gene>
    <name evidence="2" type="ORF">EV702DRAFT_1225995</name>
</gene>